<dbReference type="InterPro" id="IPR021120">
    <property type="entry name" value="KduI/IolB_isomerase"/>
</dbReference>
<dbReference type="InterPro" id="IPR011051">
    <property type="entry name" value="RmlC_Cupin_sf"/>
</dbReference>
<keyword evidence="6 7" id="KW-0413">Isomerase</keyword>
<comment type="pathway">
    <text evidence="2 7">Glycan metabolism; pectin degradation; 2-dehydro-3-deoxy-D-gluconate from pectin: step 4/5.</text>
</comment>
<protein>
    <recommendedName>
        <fullName evidence="7">4-deoxy-L-threo-5-hexosulose-uronate ketol-isomerase</fullName>
        <ecNumber evidence="7">5.3.1.17</ecNumber>
    </recommendedName>
    <alternativeName>
        <fullName evidence="7">5-keto-4-deoxyuronate isomerase</fullName>
    </alternativeName>
    <alternativeName>
        <fullName evidence="7">DKI isomerase</fullName>
    </alternativeName>
</protein>
<organism evidence="8 9">
    <name type="scientific">Mesorhizobium temperatum</name>
    <dbReference type="NCBI Taxonomy" id="241416"/>
    <lineage>
        <taxon>Bacteria</taxon>
        <taxon>Pseudomonadati</taxon>
        <taxon>Pseudomonadota</taxon>
        <taxon>Alphaproteobacteria</taxon>
        <taxon>Hyphomicrobiales</taxon>
        <taxon>Phyllobacteriaceae</taxon>
        <taxon>Mesorhizobium</taxon>
    </lineage>
</organism>
<dbReference type="OrthoDB" id="9770644at2"/>
<evidence type="ECO:0000256" key="6">
    <source>
        <dbReference type="ARBA" id="ARBA00023235"/>
    </source>
</evidence>
<keyword evidence="5 7" id="KW-0862">Zinc</keyword>
<reference evidence="8 9" key="1">
    <citation type="submission" date="2017-08" db="EMBL/GenBank/DDBJ databases">
        <title>Mesorhizobium wenxinae sp. nov., a novel rhizobial species isolated from root nodules of chickpea (Cicer arietinum L.).</title>
        <authorList>
            <person name="Zhang J."/>
        </authorList>
    </citation>
    <scope>NUCLEOTIDE SEQUENCE [LARGE SCALE GENOMIC DNA]</scope>
    <source>
        <strain evidence="8 9">SDW018</strain>
    </source>
</reference>
<feature type="binding site" evidence="7">
    <location>
        <position position="205"/>
    </location>
    <ligand>
        <name>Zn(2+)</name>
        <dbReference type="ChEBI" id="CHEBI:29105"/>
    </ligand>
</feature>
<dbReference type="PIRSF" id="PIRSF006625">
    <property type="entry name" value="KduI"/>
    <property type="match status" value="1"/>
</dbReference>
<comment type="function">
    <text evidence="7">Catalyzes the isomerization of 5-dehydro-4-deoxy-D-glucuronate to 3-deoxy-D-glycero-2,5-hexodiulosonate.</text>
</comment>
<dbReference type="Gene3D" id="2.60.120.10">
    <property type="entry name" value="Jelly Rolls"/>
    <property type="match status" value="1"/>
</dbReference>
<dbReference type="HAMAP" id="MF_00687">
    <property type="entry name" value="KduI"/>
    <property type="match status" value="1"/>
</dbReference>
<dbReference type="PANTHER" id="PTHR38461:SF1">
    <property type="entry name" value="4-DEOXY-L-THREO-5-HEXOSULOSE-URONATE KETOL-ISOMERASE"/>
    <property type="match status" value="1"/>
</dbReference>
<evidence type="ECO:0000256" key="4">
    <source>
        <dbReference type="ARBA" id="ARBA00022723"/>
    </source>
</evidence>
<evidence type="ECO:0000256" key="5">
    <source>
        <dbReference type="ARBA" id="ARBA00022833"/>
    </source>
</evidence>
<name>A0A271LCQ5_9HYPH</name>
<feature type="binding site" evidence="7">
    <location>
        <position position="252"/>
    </location>
    <ligand>
        <name>Zn(2+)</name>
        <dbReference type="ChEBI" id="CHEBI:29105"/>
    </ligand>
</feature>
<sequence length="285" mass="31294">MNHTDNHTDFTSRFAIDPVTAAAMGTDELRHNFLIEGLFQLGRIGLTYTNYDRMIVGGAMPAGAPLPLQAIKPTGTKNFLDRREMIAVNIGGAGIVKAGGQSYELQPRDMLYLGMGTNEVSFASANPAEPAKFYLLSAPAHQSHPSQLIRIGDAKRLDLGSQATCNERSIFQFIHAGGVKTCQLVVGMTQLASGSVWNTMPCHVHDRRMEAYLYFDLPEAARVFHFMGEPDETRHLVMRNEEAVLSPGWSIHSGAGTSNYAFIWAMAGDNVDYTDVDPVAMEELR</sequence>
<dbReference type="InterPro" id="IPR007045">
    <property type="entry name" value="KduI"/>
</dbReference>
<dbReference type="UniPathway" id="UPA00545">
    <property type="reaction ID" value="UER00826"/>
</dbReference>
<evidence type="ECO:0000313" key="9">
    <source>
        <dbReference type="Proteomes" id="UP000216442"/>
    </source>
</evidence>
<evidence type="ECO:0000256" key="3">
    <source>
        <dbReference type="ARBA" id="ARBA00008086"/>
    </source>
</evidence>
<comment type="caution">
    <text evidence="8">The sequence shown here is derived from an EMBL/GenBank/DDBJ whole genome shotgun (WGS) entry which is preliminary data.</text>
</comment>
<dbReference type="PANTHER" id="PTHR38461">
    <property type="entry name" value="4-DEOXY-L-THREO-5-HEXOSULOSE-URONATE KETOL-ISOMERASE"/>
    <property type="match status" value="1"/>
</dbReference>
<dbReference type="CDD" id="cd20294">
    <property type="entry name" value="cupin_KduI_N"/>
    <property type="match status" value="1"/>
</dbReference>
<evidence type="ECO:0000256" key="7">
    <source>
        <dbReference type="HAMAP-Rule" id="MF_00687"/>
    </source>
</evidence>
<dbReference type="GO" id="GO:0008270">
    <property type="term" value="F:zinc ion binding"/>
    <property type="evidence" value="ECO:0007669"/>
    <property type="project" value="UniProtKB-UniRule"/>
</dbReference>
<comment type="catalytic activity">
    <reaction evidence="1 7">
        <text>5-dehydro-4-deoxy-D-glucuronate = 3-deoxy-D-glycero-2,5-hexodiulosonate</text>
        <dbReference type="Rhea" id="RHEA:23896"/>
        <dbReference type="ChEBI" id="CHEBI:17117"/>
        <dbReference type="ChEBI" id="CHEBI:29071"/>
        <dbReference type="EC" id="5.3.1.17"/>
    </reaction>
</comment>
<keyword evidence="9" id="KW-1185">Reference proteome</keyword>
<dbReference type="EMBL" id="NPKJ01000068">
    <property type="protein sequence ID" value="PAQ05919.1"/>
    <property type="molecule type" value="Genomic_DNA"/>
</dbReference>
<dbReference type="Proteomes" id="UP000216442">
    <property type="component" value="Unassembled WGS sequence"/>
</dbReference>
<comment type="cofactor">
    <cofactor evidence="7">
        <name>Zn(2+)</name>
        <dbReference type="ChEBI" id="CHEBI:29105"/>
    </cofactor>
    <text evidence="7">Binds 1 zinc ion per subunit.</text>
</comment>
<evidence type="ECO:0000256" key="1">
    <source>
        <dbReference type="ARBA" id="ARBA00000552"/>
    </source>
</evidence>
<gene>
    <name evidence="7" type="primary">kduI</name>
    <name evidence="8" type="ORF">CIT26_27270</name>
</gene>
<evidence type="ECO:0000256" key="2">
    <source>
        <dbReference type="ARBA" id="ARBA00005148"/>
    </source>
</evidence>
<dbReference type="AlphaFoldDB" id="A0A271LCQ5"/>
<dbReference type="CDD" id="cd20491">
    <property type="entry name" value="cupin_KduI_C"/>
    <property type="match status" value="1"/>
</dbReference>
<dbReference type="Gene3D" id="2.60.120.520">
    <property type="entry name" value="pectin degrading enzyme 5-keto 4- deoxyuronate isomerase, domain 1"/>
    <property type="match status" value="1"/>
</dbReference>
<dbReference type="InterPro" id="IPR027449">
    <property type="entry name" value="KduI_N"/>
</dbReference>
<accession>A0A271LCQ5</accession>
<dbReference type="EC" id="5.3.1.17" evidence="7"/>
<feature type="binding site" evidence="7">
    <location>
        <position position="203"/>
    </location>
    <ligand>
        <name>Zn(2+)</name>
        <dbReference type="ChEBI" id="CHEBI:29105"/>
    </ligand>
</feature>
<feature type="binding site" evidence="7">
    <location>
        <position position="210"/>
    </location>
    <ligand>
        <name>Zn(2+)</name>
        <dbReference type="ChEBI" id="CHEBI:29105"/>
    </ligand>
</feature>
<dbReference type="GO" id="GO:0019698">
    <property type="term" value="P:D-galacturonate catabolic process"/>
    <property type="evidence" value="ECO:0007669"/>
    <property type="project" value="TreeGrafter"/>
</dbReference>
<keyword evidence="4 7" id="KW-0479">Metal-binding</keyword>
<proteinExistence type="inferred from homology"/>
<comment type="similarity">
    <text evidence="3 7">Belongs to the KduI family.</text>
</comment>
<evidence type="ECO:0000313" key="8">
    <source>
        <dbReference type="EMBL" id="PAQ05919.1"/>
    </source>
</evidence>
<dbReference type="GO" id="GO:0045490">
    <property type="term" value="P:pectin catabolic process"/>
    <property type="evidence" value="ECO:0007669"/>
    <property type="project" value="UniProtKB-UniRule"/>
</dbReference>
<dbReference type="Pfam" id="PF04962">
    <property type="entry name" value="KduI"/>
    <property type="match status" value="1"/>
</dbReference>
<dbReference type="RefSeq" id="WP_095495454.1">
    <property type="nucleotide sequence ID" value="NZ_NPKJ01000068.1"/>
</dbReference>
<dbReference type="SUPFAM" id="SSF51182">
    <property type="entry name" value="RmlC-like cupins"/>
    <property type="match status" value="1"/>
</dbReference>
<dbReference type="NCBIfam" id="NF002091">
    <property type="entry name" value="PRK00924.1"/>
    <property type="match status" value="1"/>
</dbReference>
<dbReference type="InterPro" id="IPR014710">
    <property type="entry name" value="RmlC-like_jellyroll"/>
</dbReference>
<dbReference type="GO" id="GO:0008697">
    <property type="term" value="F:4-deoxy-L-threo-5-hexosulose-uronate ketol-isomerase activity"/>
    <property type="evidence" value="ECO:0007669"/>
    <property type="project" value="UniProtKB-UniRule"/>
</dbReference>
<dbReference type="GO" id="GO:0042840">
    <property type="term" value="P:D-glucuronate catabolic process"/>
    <property type="evidence" value="ECO:0007669"/>
    <property type="project" value="TreeGrafter"/>
</dbReference>